<dbReference type="Gene3D" id="1.10.510.10">
    <property type="entry name" value="Transferase(Phosphotransferase) domain 1"/>
    <property type="match status" value="1"/>
</dbReference>
<dbReference type="Proteomes" id="UP000623687">
    <property type="component" value="Unassembled WGS sequence"/>
</dbReference>
<name>A0A8H7DUX4_PLEOS</name>
<feature type="compositionally biased region" description="Basic and acidic residues" evidence="1">
    <location>
        <begin position="650"/>
        <end position="659"/>
    </location>
</feature>
<feature type="region of interest" description="Disordered" evidence="1">
    <location>
        <begin position="650"/>
        <end position="689"/>
    </location>
</feature>
<dbReference type="EMBL" id="JACETU010000001">
    <property type="protein sequence ID" value="KAF7439744.1"/>
    <property type="molecule type" value="Genomic_DNA"/>
</dbReference>
<feature type="domain" description="Fungal-type protein kinase" evidence="2">
    <location>
        <begin position="388"/>
        <end position="503"/>
    </location>
</feature>
<evidence type="ECO:0000313" key="4">
    <source>
        <dbReference type="Proteomes" id="UP000623687"/>
    </source>
</evidence>
<evidence type="ECO:0000256" key="1">
    <source>
        <dbReference type="SAM" id="MobiDB-lite"/>
    </source>
</evidence>
<feature type="compositionally biased region" description="Polar residues" evidence="1">
    <location>
        <begin position="857"/>
        <end position="877"/>
    </location>
</feature>
<feature type="domain" description="Fungal-type protein kinase" evidence="2">
    <location>
        <begin position="183"/>
        <end position="368"/>
    </location>
</feature>
<feature type="region of interest" description="Disordered" evidence="1">
    <location>
        <begin position="853"/>
        <end position="896"/>
    </location>
</feature>
<dbReference type="InterPro" id="IPR040976">
    <property type="entry name" value="Pkinase_fungal"/>
</dbReference>
<reference evidence="3" key="1">
    <citation type="submission" date="2019-07" db="EMBL/GenBank/DDBJ databases">
        <authorList>
            <person name="Palmer J.M."/>
        </authorList>
    </citation>
    <scope>NUCLEOTIDE SEQUENCE</scope>
    <source>
        <strain evidence="3">PC9</strain>
    </source>
</reference>
<protein>
    <recommendedName>
        <fullName evidence="2">Fungal-type protein kinase domain-containing protein</fullName>
    </recommendedName>
</protein>
<gene>
    <name evidence="3" type="ORF">PC9H_000080</name>
</gene>
<dbReference type="AlphaFoldDB" id="A0A8H7DUX4"/>
<dbReference type="InterPro" id="IPR011009">
    <property type="entry name" value="Kinase-like_dom_sf"/>
</dbReference>
<dbReference type="Pfam" id="PF17667">
    <property type="entry name" value="Pkinase_fungal"/>
    <property type="match status" value="2"/>
</dbReference>
<organism evidence="3 4">
    <name type="scientific">Pleurotus ostreatus</name>
    <name type="common">Oyster mushroom</name>
    <name type="synonym">White-rot fungus</name>
    <dbReference type="NCBI Taxonomy" id="5322"/>
    <lineage>
        <taxon>Eukaryota</taxon>
        <taxon>Fungi</taxon>
        <taxon>Dikarya</taxon>
        <taxon>Basidiomycota</taxon>
        <taxon>Agaricomycotina</taxon>
        <taxon>Agaricomycetes</taxon>
        <taxon>Agaricomycetidae</taxon>
        <taxon>Agaricales</taxon>
        <taxon>Pleurotineae</taxon>
        <taxon>Pleurotaceae</taxon>
        <taxon>Pleurotus</taxon>
    </lineage>
</organism>
<dbReference type="PANTHER" id="PTHR38248:SF2">
    <property type="entry name" value="FUNK1 11"/>
    <property type="match status" value="1"/>
</dbReference>
<accession>A0A8H7DUX4</accession>
<dbReference type="GeneID" id="59369921"/>
<keyword evidence="4" id="KW-1185">Reference proteome</keyword>
<proteinExistence type="predicted"/>
<evidence type="ECO:0000313" key="3">
    <source>
        <dbReference type="EMBL" id="KAF7439744.1"/>
    </source>
</evidence>
<dbReference type="SUPFAM" id="SSF56112">
    <property type="entry name" value="Protein kinase-like (PK-like)"/>
    <property type="match status" value="1"/>
</dbReference>
<sequence>MPAKPDVFSPVSVEESVAQTKGVMRDMARETKGSWIGPCPVDHFFESMRISENDELTTQPGIPATYLQGMHVSCANDLCETLNTLINGAADYASPLPDYFMVDAFNHIDCVEDRAQIWPSSGCIEKGLVSKGTPKVVDLVVIACQGKSTDIVDDTMECTKPLPHDDCQAPYEINDTASTLIRGRLANYATQLSRSQHRTHIYMVYIFHPFVRFVRWDRSGGIVTKRVNYMKNSTPLMRFLYLFGRSDKAGRGFDCTVQHATPAEAVIAREYLKRWAPRMTHPVFKMNVASIDGGDFRQFLVWNTLAEPESSLGRATRGYPAVELINGVVSQKPMFLKDQWRDAKGRSEVETLLKLNKKTVEHVPTLVCGGDLPGQETRTHEIGDGDWRVGHNLIDRRVHTRFVVAEVGQPLEHFPSSKAMLSAVYDAFKGHRQAYERCNILHQDISGGNILIVDDNGLLSDWDLAEDASEGTWTFMSAALLQEPYKQHTIRDDLESFFWVVLYHGLHFLPHSLFQAIETVTTSIFDYYDFTALDGIARGGVVKIGLISHNSYIGRRSRPELTFTSCPPLTDFIFQAAATLKQWSRRYDPTIEDLGDDREYIPVTHADMEEIWTQALQSPLWPVNDRAIDQLRHAKTLNLILHGERLEANLKRSEPHEPADYTDEDGYPRRKRRKTFDTSNHPDPNAEAGAKIRTDLGHYWKGLVPKIHPTRLDLMLIAYEVKKSHREDIVNDTMERQHRTHFYMVFVFHPFVRFIRWDRAGATITRRVNYVEDCTPLVRFLFLFGRLDRAGQGFDTTVQPASQAEVLEAKKHLKRWAPKLERTVFKMGVPATNGKWKRYGPLPLNRIRGPEAMAPSTRWNLPDSSPSRFPTKQSNEPIRNARILLNRKESTRKRSH</sequence>
<dbReference type="VEuPathDB" id="FungiDB:PC9H_000080"/>
<evidence type="ECO:0000259" key="2">
    <source>
        <dbReference type="Pfam" id="PF17667"/>
    </source>
</evidence>
<comment type="caution">
    <text evidence="3">The sequence shown here is derived from an EMBL/GenBank/DDBJ whole genome shotgun (WGS) entry which is preliminary data.</text>
</comment>
<dbReference type="OrthoDB" id="2747778at2759"/>
<dbReference type="RefSeq" id="XP_036635588.1">
    <property type="nucleotide sequence ID" value="XM_036769743.1"/>
</dbReference>
<dbReference type="PANTHER" id="PTHR38248">
    <property type="entry name" value="FUNK1 6"/>
    <property type="match status" value="1"/>
</dbReference>